<dbReference type="PROSITE" id="PS51502">
    <property type="entry name" value="S_R_A_B_BARREL"/>
    <property type="match status" value="1"/>
</dbReference>
<dbReference type="Proteomes" id="UP000799750">
    <property type="component" value="Unassembled WGS sequence"/>
</dbReference>
<keyword evidence="3" id="KW-1185">Reference proteome</keyword>
<evidence type="ECO:0000259" key="1">
    <source>
        <dbReference type="PROSITE" id="PS51502"/>
    </source>
</evidence>
<organism evidence="2 3">
    <name type="scientific">Lophium mytilinum</name>
    <dbReference type="NCBI Taxonomy" id="390894"/>
    <lineage>
        <taxon>Eukaryota</taxon>
        <taxon>Fungi</taxon>
        <taxon>Dikarya</taxon>
        <taxon>Ascomycota</taxon>
        <taxon>Pezizomycotina</taxon>
        <taxon>Dothideomycetes</taxon>
        <taxon>Pleosporomycetidae</taxon>
        <taxon>Mytilinidiales</taxon>
        <taxon>Mytilinidiaceae</taxon>
        <taxon>Lophium</taxon>
    </lineage>
</organism>
<dbReference type="InterPro" id="IPR013097">
    <property type="entry name" value="Dabb"/>
</dbReference>
<evidence type="ECO:0000313" key="3">
    <source>
        <dbReference type="Proteomes" id="UP000799750"/>
    </source>
</evidence>
<feature type="domain" description="Stress-response A/B barrel" evidence="1">
    <location>
        <begin position="7"/>
        <end position="138"/>
    </location>
</feature>
<evidence type="ECO:0000313" key="2">
    <source>
        <dbReference type="EMBL" id="KAF2493368.1"/>
    </source>
</evidence>
<proteinExistence type="predicted"/>
<sequence>MASSSPVVRLTFFKIPDPADIESVVAAFSTIQIDALKVPALNSLNPVHPLNPLNLLNTLQSLPQPPLTWHQDGKKYIFAASTSKLHEDPRSQGYTVAARIIFHSMADMKYYETECAAHAAIKEAGKGKATDVPLVVYMDANPAEAKRMIAMLKDTYGGDGEGKKTQEGA</sequence>
<dbReference type="OrthoDB" id="3830014at2759"/>
<name>A0A6A6QLL1_9PEZI</name>
<dbReference type="AlphaFoldDB" id="A0A6A6QLL1"/>
<gene>
    <name evidence="2" type="ORF">BU16DRAFT_541068</name>
</gene>
<reference evidence="2" key="1">
    <citation type="journal article" date="2020" name="Stud. Mycol.">
        <title>101 Dothideomycetes genomes: a test case for predicting lifestyles and emergence of pathogens.</title>
        <authorList>
            <person name="Haridas S."/>
            <person name="Albert R."/>
            <person name="Binder M."/>
            <person name="Bloem J."/>
            <person name="Labutti K."/>
            <person name="Salamov A."/>
            <person name="Andreopoulos B."/>
            <person name="Baker S."/>
            <person name="Barry K."/>
            <person name="Bills G."/>
            <person name="Bluhm B."/>
            <person name="Cannon C."/>
            <person name="Castanera R."/>
            <person name="Culley D."/>
            <person name="Daum C."/>
            <person name="Ezra D."/>
            <person name="Gonzalez J."/>
            <person name="Henrissat B."/>
            <person name="Kuo A."/>
            <person name="Liang C."/>
            <person name="Lipzen A."/>
            <person name="Lutzoni F."/>
            <person name="Magnuson J."/>
            <person name="Mondo S."/>
            <person name="Nolan M."/>
            <person name="Ohm R."/>
            <person name="Pangilinan J."/>
            <person name="Park H.-J."/>
            <person name="Ramirez L."/>
            <person name="Alfaro M."/>
            <person name="Sun H."/>
            <person name="Tritt A."/>
            <person name="Yoshinaga Y."/>
            <person name="Zwiers L.-H."/>
            <person name="Turgeon B."/>
            <person name="Goodwin S."/>
            <person name="Spatafora J."/>
            <person name="Crous P."/>
            <person name="Grigoriev I."/>
        </authorList>
    </citation>
    <scope>NUCLEOTIDE SEQUENCE</scope>
    <source>
        <strain evidence="2">CBS 269.34</strain>
    </source>
</reference>
<accession>A0A6A6QLL1</accession>
<dbReference type="EMBL" id="MU004192">
    <property type="protein sequence ID" value="KAF2493368.1"/>
    <property type="molecule type" value="Genomic_DNA"/>
</dbReference>
<protein>
    <recommendedName>
        <fullName evidence="1">Stress-response A/B barrel domain-containing protein</fullName>
    </recommendedName>
</protein>